<dbReference type="PROSITE" id="PS00428">
    <property type="entry name" value="FTSW_RODA_SPOVE"/>
    <property type="match status" value="1"/>
</dbReference>
<dbReference type="GO" id="GO:0015648">
    <property type="term" value="F:lipid-linked peptidoglycan transporter activity"/>
    <property type="evidence" value="ECO:0007669"/>
    <property type="project" value="TreeGrafter"/>
</dbReference>
<keyword evidence="10 11" id="KW-0961">Cell wall biogenesis/degradation</keyword>
<dbReference type="GO" id="GO:0008955">
    <property type="term" value="F:peptidoglycan glycosyltransferase activity"/>
    <property type="evidence" value="ECO:0007669"/>
    <property type="project" value="UniProtKB-UniRule"/>
</dbReference>
<dbReference type="KEGG" id="nci:NCTC10296_01541"/>
<dbReference type="Pfam" id="PF01098">
    <property type="entry name" value="FTSW_RODA_SPOVE"/>
    <property type="match status" value="1"/>
</dbReference>
<comment type="similarity">
    <text evidence="11">Belongs to the SEDS family. MrdB/RodA subfamily.</text>
</comment>
<evidence type="ECO:0000256" key="2">
    <source>
        <dbReference type="ARBA" id="ARBA00022475"/>
    </source>
</evidence>
<keyword evidence="5 11" id="KW-0812">Transmembrane</keyword>
<feature type="transmembrane region" description="Helical" evidence="11">
    <location>
        <begin position="31"/>
        <end position="50"/>
    </location>
</feature>
<dbReference type="EC" id="2.4.99.28" evidence="11"/>
<evidence type="ECO:0000256" key="8">
    <source>
        <dbReference type="ARBA" id="ARBA00022989"/>
    </source>
</evidence>
<gene>
    <name evidence="11 12" type="primary">mrdB</name>
    <name evidence="11" type="synonym">rodA</name>
    <name evidence="12" type="ORF">NCTC10296_01541</name>
</gene>
<evidence type="ECO:0000256" key="6">
    <source>
        <dbReference type="ARBA" id="ARBA00022960"/>
    </source>
</evidence>
<feature type="transmembrane region" description="Helical" evidence="11">
    <location>
        <begin position="317"/>
        <end position="344"/>
    </location>
</feature>
<feature type="transmembrane region" description="Helical" evidence="11">
    <location>
        <begin position="284"/>
        <end position="305"/>
    </location>
</feature>
<keyword evidence="4 11" id="KW-0808">Transferase</keyword>
<dbReference type="GO" id="GO:0071555">
    <property type="term" value="P:cell wall organization"/>
    <property type="evidence" value="ECO:0007669"/>
    <property type="project" value="UniProtKB-KW"/>
</dbReference>
<evidence type="ECO:0000256" key="4">
    <source>
        <dbReference type="ARBA" id="ARBA00022679"/>
    </source>
</evidence>
<evidence type="ECO:0000256" key="1">
    <source>
        <dbReference type="ARBA" id="ARBA00004141"/>
    </source>
</evidence>
<evidence type="ECO:0000256" key="10">
    <source>
        <dbReference type="ARBA" id="ARBA00023316"/>
    </source>
</evidence>
<proteinExistence type="inferred from homology"/>
<dbReference type="GO" id="GO:0008360">
    <property type="term" value="P:regulation of cell shape"/>
    <property type="evidence" value="ECO:0007669"/>
    <property type="project" value="UniProtKB-KW"/>
</dbReference>
<evidence type="ECO:0000256" key="11">
    <source>
        <dbReference type="HAMAP-Rule" id="MF_02079"/>
    </source>
</evidence>
<evidence type="ECO:0000256" key="7">
    <source>
        <dbReference type="ARBA" id="ARBA00022984"/>
    </source>
</evidence>
<dbReference type="PANTHER" id="PTHR30474:SF1">
    <property type="entry name" value="PEPTIDOGLYCAN GLYCOSYLTRANSFERASE MRDB"/>
    <property type="match status" value="1"/>
</dbReference>
<keyword evidence="2 11" id="KW-1003">Cell membrane</keyword>
<accession>A0A1X3CQ29</accession>
<keyword evidence="11" id="KW-0997">Cell inner membrane</keyword>
<evidence type="ECO:0000256" key="9">
    <source>
        <dbReference type="ARBA" id="ARBA00023136"/>
    </source>
</evidence>
<keyword evidence="3 11" id="KW-0328">Glycosyltransferase</keyword>
<dbReference type="AlphaFoldDB" id="A0A1X3CQ29"/>
<keyword evidence="8 11" id="KW-1133">Transmembrane helix</keyword>
<feature type="transmembrane region" description="Helical" evidence="11">
    <location>
        <begin position="86"/>
        <end position="106"/>
    </location>
</feature>
<keyword evidence="7 11" id="KW-0573">Peptidoglycan synthesis</keyword>
<name>A0A1X3CQ29_9NEIS</name>
<dbReference type="GO" id="GO:0051301">
    <property type="term" value="P:cell division"/>
    <property type="evidence" value="ECO:0007669"/>
    <property type="project" value="InterPro"/>
</dbReference>
<feature type="transmembrane region" description="Helical" evidence="11">
    <location>
        <begin position="149"/>
        <end position="167"/>
    </location>
</feature>
<feature type="transmembrane region" description="Helical" evidence="11">
    <location>
        <begin position="195"/>
        <end position="215"/>
    </location>
</feature>
<dbReference type="OrthoDB" id="9768187at2"/>
<dbReference type="STRING" id="493.BWD07_11315"/>
<comment type="pathway">
    <text evidence="11">Cell wall biogenesis; peptidoglycan biosynthesis.</text>
</comment>
<dbReference type="RefSeq" id="WP_085417502.1">
    <property type="nucleotide sequence ID" value="NZ_CAUJPY010000001.1"/>
</dbReference>
<protein>
    <recommendedName>
        <fullName evidence="11">Peptidoglycan glycosyltransferase MrdB</fullName>
        <shortName evidence="11">PGT</shortName>
        <ecNumber evidence="11">2.4.99.28</ecNumber>
    </recommendedName>
    <alternativeName>
        <fullName evidence="11">Cell elongation protein RodA</fullName>
    </alternativeName>
    <alternativeName>
        <fullName evidence="11">Cell wall polymerase</fullName>
    </alternativeName>
    <alternativeName>
        <fullName evidence="11">Peptidoglycan polymerase</fullName>
        <shortName evidence="11">PG polymerase</shortName>
    </alternativeName>
</protein>
<dbReference type="InterPro" id="IPR011923">
    <property type="entry name" value="RodA/MrdB"/>
</dbReference>
<comment type="subcellular location">
    <subcellularLocation>
        <location evidence="11">Cell inner membrane</location>
        <topology evidence="11">Multi-pass membrane protein</topology>
    </subcellularLocation>
    <subcellularLocation>
        <location evidence="1">Membrane</location>
        <topology evidence="1">Multi-pass membrane protein</topology>
    </subcellularLocation>
</comment>
<dbReference type="UniPathway" id="UPA00219"/>
<keyword evidence="9 11" id="KW-0472">Membrane</keyword>
<sequence>MNTPNKTHPPEKWQTKLQKVLHIVWQPLDSWLLYAMLAIYIMSMFLLYSADGQTFGQLENKTLHTVIGFILLWFIAWQQPKTLSKLALPVYIAGVLMLVGVELFGVTVNGSTRWLDLGFTRIQPSEIMKIGLPMTIAWFLQRYENKLQWFHYVIATVITAVPVVLILKQPDLGTAVLIMASGLFVIFFAGLPWKIILIAIIGFAASLPLIWNYGLHDYQRTRILTLLDPTKDPLGAGYHILQSMIAIGSGGIWGKGWLNGSQTHLDYIPEATTDFIFAAYGEEFGLIGNLLLLLVYLLILGRGLYIAAQADSLYSRTLAAALTMTFFCYAFVNMGMVSGILPVVGVPLPLVSYGGTATLSVMVILAILMGISKERKDQAQTQTEPNKDLFRKH</sequence>
<dbReference type="EMBL" id="LR134313">
    <property type="protein sequence ID" value="VEF01948.1"/>
    <property type="molecule type" value="Genomic_DNA"/>
</dbReference>
<dbReference type="PANTHER" id="PTHR30474">
    <property type="entry name" value="CELL CYCLE PROTEIN"/>
    <property type="match status" value="1"/>
</dbReference>
<keyword evidence="13" id="KW-1185">Reference proteome</keyword>
<dbReference type="GO" id="GO:0009252">
    <property type="term" value="P:peptidoglycan biosynthetic process"/>
    <property type="evidence" value="ECO:0007669"/>
    <property type="project" value="UniProtKB-UniRule"/>
</dbReference>
<dbReference type="GO" id="GO:0032153">
    <property type="term" value="C:cell division site"/>
    <property type="evidence" value="ECO:0007669"/>
    <property type="project" value="TreeGrafter"/>
</dbReference>
<dbReference type="InterPro" id="IPR001182">
    <property type="entry name" value="FtsW/RodA"/>
</dbReference>
<feature type="transmembrane region" description="Helical" evidence="11">
    <location>
        <begin position="62"/>
        <end position="80"/>
    </location>
</feature>
<evidence type="ECO:0000313" key="12">
    <source>
        <dbReference type="EMBL" id="VEF01948.1"/>
    </source>
</evidence>
<evidence type="ECO:0000256" key="5">
    <source>
        <dbReference type="ARBA" id="ARBA00022692"/>
    </source>
</evidence>
<feature type="transmembrane region" description="Helical" evidence="11">
    <location>
        <begin position="236"/>
        <end position="254"/>
    </location>
</feature>
<dbReference type="InterPro" id="IPR018365">
    <property type="entry name" value="Cell_cycle_FtsW-rel_CS"/>
</dbReference>
<feature type="transmembrane region" description="Helical" evidence="11">
    <location>
        <begin position="350"/>
        <end position="371"/>
    </location>
</feature>
<comment type="function">
    <text evidence="11">Peptidoglycan polymerase that is essential for cell wall elongation.</text>
</comment>
<keyword evidence="6 11" id="KW-0133">Cell shape</keyword>
<dbReference type="Proteomes" id="UP000279284">
    <property type="component" value="Chromosome"/>
</dbReference>
<organism evidence="12 13">
    <name type="scientific">Neisseria canis</name>
    <dbReference type="NCBI Taxonomy" id="493"/>
    <lineage>
        <taxon>Bacteria</taxon>
        <taxon>Pseudomonadati</taxon>
        <taxon>Pseudomonadota</taxon>
        <taxon>Betaproteobacteria</taxon>
        <taxon>Neisseriales</taxon>
        <taxon>Neisseriaceae</taxon>
        <taxon>Neisseria</taxon>
    </lineage>
</organism>
<evidence type="ECO:0000256" key="3">
    <source>
        <dbReference type="ARBA" id="ARBA00022676"/>
    </source>
</evidence>
<feature type="transmembrane region" description="Helical" evidence="11">
    <location>
        <begin position="172"/>
        <end position="189"/>
    </location>
</feature>
<evidence type="ECO:0000313" key="13">
    <source>
        <dbReference type="Proteomes" id="UP000279284"/>
    </source>
</evidence>
<dbReference type="HAMAP" id="MF_02079">
    <property type="entry name" value="PGT_RodA"/>
    <property type="match status" value="1"/>
</dbReference>
<reference evidence="12 13" key="1">
    <citation type="submission" date="2018-12" db="EMBL/GenBank/DDBJ databases">
        <authorList>
            <consortium name="Pathogen Informatics"/>
        </authorList>
    </citation>
    <scope>NUCLEOTIDE SEQUENCE [LARGE SCALE GENOMIC DNA]</scope>
    <source>
        <strain evidence="12 13">NCTC10296</strain>
    </source>
</reference>
<dbReference type="GO" id="GO:0005886">
    <property type="term" value="C:plasma membrane"/>
    <property type="evidence" value="ECO:0007669"/>
    <property type="project" value="UniProtKB-SubCell"/>
</dbReference>
<comment type="catalytic activity">
    <reaction evidence="11">
        <text>[GlcNAc-(1-&gt;4)-Mur2Ac(oyl-L-Ala-gamma-D-Glu-L-Lys-D-Ala-D-Ala)](n)-di-trans,octa-cis-undecaprenyl diphosphate + beta-D-GlcNAc-(1-&gt;4)-Mur2Ac(oyl-L-Ala-gamma-D-Glu-L-Lys-D-Ala-D-Ala)-di-trans,octa-cis-undecaprenyl diphosphate = [GlcNAc-(1-&gt;4)-Mur2Ac(oyl-L-Ala-gamma-D-Glu-L-Lys-D-Ala-D-Ala)](n+1)-di-trans,octa-cis-undecaprenyl diphosphate + di-trans,octa-cis-undecaprenyl diphosphate + H(+)</text>
        <dbReference type="Rhea" id="RHEA:23708"/>
        <dbReference type="Rhea" id="RHEA-COMP:9602"/>
        <dbReference type="Rhea" id="RHEA-COMP:9603"/>
        <dbReference type="ChEBI" id="CHEBI:15378"/>
        <dbReference type="ChEBI" id="CHEBI:58405"/>
        <dbReference type="ChEBI" id="CHEBI:60033"/>
        <dbReference type="ChEBI" id="CHEBI:78435"/>
        <dbReference type="EC" id="2.4.99.28"/>
    </reaction>
</comment>
<dbReference type="NCBIfam" id="TIGR02210">
    <property type="entry name" value="rodA_shape"/>
    <property type="match status" value="1"/>
</dbReference>